<evidence type="ECO:0000313" key="3">
    <source>
        <dbReference type="Proteomes" id="UP001197247"/>
    </source>
</evidence>
<gene>
    <name evidence="2" type="ORF">KIH74_01510</name>
</gene>
<dbReference type="Proteomes" id="UP001197247">
    <property type="component" value="Unassembled WGS sequence"/>
</dbReference>
<dbReference type="Pfam" id="PF01261">
    <property type="entry name" value="AP_endonuc_2"/>
    <property type="match status" value="1"/>
</dbReference>
<dbReference type="InterPro" id="IPR036237">
    <property type="entry name" value="Xyl_isomerase-like_sf"/>
</dbReference>
<dbReference type="GO" id="GO:0016853">
    <property type="term" value="F:isomerase activity"/>
    <property type="evidence" value="ECO:0007669"/>
    <property type="project" value="UniProtKB-KW"/>
</dbReference>
<protein>
    <submittedName>
        <fullName evidence="2">Sugar phosphate isomerase/epimerase</fullName>
    </submittedName>
</protein>
<dbReference type="PANTHER" id="PTHR12110:SF52">
    <property type="entry name" value="XYLOSE ISOMERASE"/>
    <property type="match status" value="1"/>
</dbReference>
<feature type="domain" description="Xylose isomerase-like TIM barrel" evidence="1">
    <location>
        <begin position="24"/>
        <end position="271"/>
    </location>
</feature>
<accession>A0ABS5T944</accession>
<keyword evidence="3" id="KW-1185">Reference proteome</keyword>
<dbReference type="InterPro" id="IPR013022">
    <property type="entry name" value="Xyl_isomerase-like_TIM-brl"/>
</dbReference>
<reference evidence="2 3" key="1">
    <citation type="submission" date="2021-05" db="EMBL/GenBank/DDBJ databases">
        <title>Kineosporia and Streptomyces sp. nov. two new marine actinobacteria isolated from Coral.</title>
        <authorList>
            <person name="Buangrab K."/>
            <person name="Sutthacheep M."/>
            <person name="Yeemin T."/>
            <person name="Harunari E."/>
            <person name="Igarashi Y."/>
            <person name="Kanchanasin P."/>
            <person name="Tanasupawat S."/>
            <person name="Phongsopitanun W."/>
        </authorList>
    </citation>
    <scope>NUCLEOTIDE SEQUENCE [LARGE SCALE GENOMIC DNA]</scope>
    <source>
        <strain evidence="2 3">J2-2</strain>
    </source>
</reference>
<dbReference type="InterPro" id="IPR050312">
    <property type="entry name" value="IolE/XylAMocC-like"/>
</dbReference>
<organism evidence="2 3">
    <name type="scientific">Kineosporia corallincola</name>
    <dbReference type="NCBI Taxonomy" id="2835133"/>
    <lineage>
        <taxon>Bacteria</taxon>
        <taxon>Bacillati</taxon>
        <taxon>Actinomycetota</taxon>
        <taxon>Actinomycetes</taxon>
        <taxon>Kineosporiales</taxon>
        <taxon>Kineosporiaceae</taxon>
        <taxon>Kineosporia</taxon>
    </lineage>
</organism>
<sequence length="279" mass="30457">MALRYAYVTNGLGDHRLDDALPMLADCGYTGVGLTLDHHHLDPLGPGLPRKVAVIADRLRDLGLAVVVETGARFVLDPRHKHEPTLLSEHGRDRRVELLRIAVRVAADLGAEAVSLWSGVRQPAVPPGVARHRLVEGCRAVLSVAETLDVKLAFEPEPGMLVSSVDDWYALAGELRHPLFGLTLDLGHCLVTERLPLPEVIARVRDDLTYVQIDDMRHGVHEHLDLGQGDVDFPPALAALDGFGGLVAVELSRHSHTAHTTVPRSIEFLRRAEGMRHGA</sequence>
<name>A0ABS5T944_9ACTN</name>
<dbReference type="EMBL" id="JAHBAY010000001">
    <property type="protein sequence ID" value="MBT0767581.1"/>
    <property type="molecule type" value="Genomic_DNA"/>
</dbReference>
<keyword evidence="2" id="KW-0413">Isomerase</keyword>
<dbReference type="PANTHER" id="PTHR12110">
    <property type="entry name" value="HYDROXYPYRUVATE ISOMERASE"/>
    <property type="match status" value="1"/>
</dbReference>
<dbReference type="Gene3D" id="3.20.20.150">
    <property type="entry name" value="Divalent-metal-dependent TIM barrel enzymes"/>
    <property type="match status" value="1"/>
</dbReference>
<evidence type="ECO:0000313" key="2">
    <source>
        <dbReference type="EMBL" id="MBT0767581.1"/>
    </source>
</evidence>
<comment type="caution">
    <text evidence="2">The sequence shown here is derived from an EMBL/GenBank/DDBJ whole genome shotgun (WGS) entry which is preliminary data.</text>
</comment>
<evidence type="ECO:0000259" key="1">
    <source>
        <dbReference type="Pfam" id="PF01261"/>
    </source>
</evidence>
<dbReference type="RefSeq" id="WP_214153633.1">
    <property type="nucleotide sequence ID" value="NZ_JAHBAY010000001.1"/>
</dbReference>
<dbReference type="SUPFAM" id="SSF51658">
    <property type="entry name" value="Xylose isomerase-like"/>
    <property type="match status" value="1"/>
</dbReference>
<proteinExistence type="predicted"/>